<evidence type="ECO:0000313" key="2">
    <source>
        <dbReference type="Proteomes" id="UP000178315"/>
    </source>
</evidence>
<comment type="caution">
    <text evidence="1">The sequence shown here is derived from an EMBL/GenBank/DDBJ whole genome shotgun (WGS) entry which is preliminary data.</text>
</comment>
<protein>
    <submittedName>
        <fullName evidence="1">Uncharacterized protein</fullName>
    </submittedName>
</protein>
<name>A0A1G2AAP6_9BACT</name>
<sequence>MTIITAQKIKNQVKTELVEELIKPLLLHLLYDAKDDEGEYRPEFVEDVLHALYEPRLGKYSAKELNQLIG</sequence>
<gene>
    <name evidence="1" type="ORF">A3H61_02715</name>
</gene>
<reference evidence="1 2" key="1">
    <citation type="journal article" date="2016" name="Nat. Commun.">
        <title>Thousands of microbial genomes shed light on interconnected biogeochemical processes in an aquifer system.</title>
        <authorList>
            <person name="Anantharaman K."/>
            <person name="Brown C.T."/>
            <person name="Hug L.A."/>
            <person name="Sharon I."/>
            <person name="Castelle C.J."/>
            <person name="Probst A.J."/>
            <person name="Thomas B.C."/>
            <person name="Singh A."/>
            <person name="Wilkins M.J."/>
            <person name="Karaoz U."/>
            <person name="Brodie E.L."/>
            <person name="Williams K.H."/>
            <person name="Hubbard S.S."/>
            <person name="Banfield J.F."/>
        </authorList>
    </citation>
    <scope>NUCLEOTIDE SEQUENCE [LARGE SCALE GENOMIC DNA]</scope>
</reference>
<dbReference type="AlphaFoldDB" id="A0A1G2AAP6"/>
<proteinExistence type="predicted"/>
<dbReference type="EMBL" id="MHJU01000017">
    <property type="protein sequence ID" value="OGY73097.1"/>
    <property type="molecule type" value="Genomic_DNA"/>
</dbReference>
<evidence type="ECO:0000313" key="1">
    <source>
        <dbReference type="EMBL" id="OGY73097.1"/>
    </source>
</evidence>
<accession>A0A1G2AAP6</accession>
<organism evidence="1 2">
    <name type="scientific">Candidatus Jacksonbacteria bacterium RIFCSPLOWO2_02_FULL_44_20</name>
    <dbReference type="NCBI Taxonomy" id="1798460"/>
    <lineage>
        <taxon>Bacteria</taxon>
        <taxon>Candidatus Jacksoniibacteriota</taxon>
    </lineage>
</organism>
<dbReference type="Proteomes" id="UP000178315">
    <property type="component" value="Unassembled WGS sequence"/>
</dbReference>